<evidence type="ECO:0000259" key="1">
    <source>
        <dbReference type="Pfam" id="PF04149"/>
    </source>
</evidence>
<protein>
    <recommendedName>
        <fullName evidence="1">DUF397 domain-containing protein</fullName>
    </recommendedName>
</protein>
<dbReference type="RefSeq" id="WP_245366065.1">
    <property type="nucleotide sequence ID" value="NZ_JAGGMR010000001.1"/>
</dbReference>
<proteinExistence type="predicted"/>
<reference evidence="2 3" key="1">
    <citation type="submission" date="2021-03" db="EMBL/GenBank/DDBJ databases">
        <title>Sequencing the genomes of 1000 actinobacteria strains.</title>
        <authorList>
            <person name="Klenk H.-P."/>
        </authorList>
    </citation>
    <scope>NUCLEOTIDE SEQUENCE [LARGE SCALE GENOMIC DNA]</scope>
    <source>
        <strain evidence="2 3">DSM 45516</strain>
    </source>
</reference>
<organism evidence="2 3">
    <name type="scientific">Nocardia goodfellowii</name>
    <dbReference type="NCBI Taxonomy" id="882446"/>
    <lineage>
        <taxon>Bacteria</taxon>
        <taxon>Bacillati</taxon>
        <taxon>Actinomycetota</taxon>
        <taxon>Actinomycetes</taxon>
        <taxon>Mycobacteriales</taxon>
        <taxon>Nocardiaceae</taxon>
        <taxon>Nocardia</taxon>
    </lineage>
</organism>
<comment type="caution">
    <text evidence="2">The sequence shown here is derived from an EMBL/GenBank/DDBJ whole genome shotgun (WGS) entry which is preliminary data.</text>
</comment>
<evidence type="ECO:0000313" key="3">
    <source>
        <dbReference type="Proteomes" id="UP001519325"/>
    </source>
</evidence>
<gene>
    <name evidence="2" type="ORF">BJ987_004277</name>
</gene>
<name>A0ABS4QI57_9NOCA</name>
<keyword evidence="3" id="KW-1185">Reference proteome</keyword>
<accession>A0ABS4QI57</accession>
<dbReference type="Pfam" id="PF04149">
    <property type="entry name" value="DUF397"/>
    <property type="match status" value="1"/>
</dbReference>
<evidence type="ECO:0000313" key="2">
    <source>
        <dbReference type="EMBL" id="MBP2191376.1"/>
    </source>
</evidence>
<dbReference type="EMBL" id="JAGGMR010000001">
    <property type="protein sequence ID" value="MBP2191376.1"/>
    <property type="molecule type" value="Genomic_DNA"/>
</dbReference>
<dbReference type="InterPro" id="IPR007278">
    <property type="entry name" value="DUF397"/>
</dbReference>
<sequence length="71" mass="7553">MMQKKDLAGIAMFKAAASGPNGDCVAFGMLSDGSVAVFNTRDEDAAPVLVFTPAEWEAFLEGARTNRFIPV</sequence>
<feature type="domain" description="DUF397" evidence="1">
    <location>
        <begin position="13"/>
        <end position="64"/>
    </location>
</feature>
<dbReference type="Proteomes" id="UP001519325">
    <property type="component" value="Unassembled WGS sequence"/>
</dbReference>